<name>A0AAT9J7P1_9FLAV</name>
<feature type="transmembrane region" description="Helical" evidence="1">
    <location>
        <begin position="401"/>
        <end position="416"/>
    </location>
</feature>
<feature type="transmembrane region" description="Helical" evidence="1">
    <location>
        <begin position="334"/>
        <end position="366"/>
    </location>
</feature>
<keyword evidence="1" id="KW-0472">Membrane</keyword>
<sequence>MYQIKAWSAYGTVPEPIREEFEASDDYLIECNYNSAKCLFSSTSCTVLYTKPPTCKIAHFCVLEKTTYFLDYKISKDSKVETVEDAQIIELSPTSRLEYQPSDEAPRTITIIDGKAYYREDIKSEAYLSGDCAMWRYFQDDKWRLNVNKFHPHQADEGFTFTVESLGFPKGETAQAYLSGHTATITTRKTGGSLKFLGNIVEKPKISPPKTTSSCLIVECNEVLNPPEHTIFSAHSGRSLVVKVACEIDDYYCILRDPLERTHVVECLKPTVLHTTSSQLKSGDSLVQCPVYDYLEIANLYGSDFSVNPEKTARRASNLLDIPYKGFLLSFEKYIVIGLVGLLVLYSGASLPVLSASVAILVLYIINPTEAASVALKPEVIACEFHTLFSLYHVWTSQHDIPYLICSFVAFLVIFGRNDKYLVFVVSALSYAKPSPANTLAILLISRFYIYTVFKKMFNKAVSDAENTAVEMQRQVDPFVLRTPFLRDEPLPPPYPTAKISQHSTLRELDIFFENLHRRIMEIGAKYNAIDLILHLLDENTRHPYHSRLSQHCRASLLSGEKVIAKLVHETISIADSFSITSYSAYMHAEEPLVATTELKSSPLMQERLVRATILDRRKFPSISTNRPLKRQVHYAPTPSKNVRNMKNYILYPPEYEFMRKHLYKLSLPQIMKLFCESPRIHSRDIWDVMFFLSLLPKGLRRDIEMDVAEELRQMRTISF</sequence>
<proteinExistence type="predicted"/>
<organism evidence="2">
    <name type="scientific">Phalaenopsis equestris Jingman-related virus</name>
    <dbReference type="NCBI Taxonomy" id="2937974"/>
    <lineage>
        <taxon>Viruses</taxon>
        <taxon>Riboviria</taxon>
        <taxon>Orthornavirae</taxon>
        <taxon>Kitrinoviricota</taxon>
        <taxon>Flasuviricetes</taxon>
        <taxon>Amarillovirales</taxon>
        <taxon>Flaviviridae</taxon>
    </lineage>
</organism>
<reference evidence="2" key="2">
    <citation type="journal article" date="2024" name="Virus Evol.">
        <title>Conserved untranslated regions of multipartite viruses: Natural markers of novel viral genomic components and tags of viral evolution.</title>
        <authorList>
            <person name="Zhang S."/>
            <person name="Yang C."/>
            <person name="Qiu Y."/>
            <person name="Liao R."/>
            <person name="Xuan Z."/>
            <person name="Ren F."/>
            <person name="Dong Y."/>
            <person name="Xie X."/>
            <person name="Han Y."/>
            <person name="Wu D."/>
            <person name="Ramos-Gonzalez P.L."/>
            <person name="Freitas-Astua J."/>
            <person name="Yang H."/>
            <person name="Zhou C."/>
            <person name="Cao M."/>
        </authorList>
    </citation>
    <scope>NUCLEOTIDE SEQUENCE</scope>
    <source>
        <strain evidence="2">PE1</strain>
    </source>
</reference>
<keyword evidence="1" id="KW-0812">Transmembrane</keyword>
<evidence type="ECO:0000256" key="1">
    <source>
        <dbReference type="SAM" id="Phobius"/>
    </source>
</evidence>
<dbReference type="EMBL" id="BK061344">
    <property type="protein sequence ID" value="DBA54409.1"/>
    <property type="molecule type" value="Genomic_RNA"/>
</dbReference>
<evidence type="ECO:0000313" key="2">
    <source>
        <dbReference type="EMBL" id="DBA54409.1"/>
    </source>
</evidence>
<protein>
    <submittedName>
        <fullName evidence="2">Protein p82</fullName>
    </submittedName>
</protein>
<accession>A0AAT9J7P1</accession>
<reference evidence="2" key="1">
    <citation type="submission" date="2021-11" db="EMBL/GenBank/DDBJ databases">
        <authorList>
            <person name="Zhang S."/>
            <person name="Cao M."/>
        </authorList>
    </citation>
    <scope>NUCLEOTIDE SEQUENCE</scope>
    <source>
        <strain evidence="2">PE1</strain>
    </source>
</reference>
<keyword evidence="1" id="KW-1133">Transmembrane helix</keyword>